<dbReference type="AlphaFoldDB" id="D6WZM8"/>
<reference evidence="9 10" key="1">
    <citation type="journal article" date="2008" name="Nature">
        <title>The genome of the model beetle and pest Tribolium castaneum.</title>
        <authorList>
            <consortium name="Tribolium Genome Sequencing Consortium"/>
            <person name="Richards S."/>
            <person name="Gibbs R.A."/>
            <person name="Weinstock G.M."/>
            <person name="Brown S.J."/>
            <person name="Denell R."/>
            <person name="Beeman R.W."/>
            <person name="Gibbs R."/>
            <person name="Beeman R.W."/>
            <person name="Brown S.J."/>
            <person name="Bucher G."/>
            <person name="Friedrich M."/>
            <person name="Grimmelikhuijzen C.J."/>
            <person name="Klingler M."/>
            <person name="Lorenzen M."/>
            <person name="Richards S."/>
            <person name="Roth S."/>
            <person name="Schroder R."/>
            <person name="Tautz D."/>
            <person name="Zdobnov E.M."/>
            <person name="Muzny D."/>
            <person name="Gibbs R.A."/>
            <person name="Weinstock G.M."/>
            <person name="Attaway T."/>
            <person name="Bell S."/>
            <person name="Buhay C.J."/>
            <person name="Chandrabose M.N."/>
            <person name="Chavez D."/>
            <person name="Clerk-Blankenburg K.P."/>
            <person name="Cree A."/>
            <person name="Dao M."/>
            <person name="Davis C."/>
            <person name="Chacko J."/>
            <person name="Dinh H."/>
            <person name="Dugan-Rocha S."/>
            <person name="Fowler G."/>
            <person name="Garner T.T."/>
            <person name="Garnes J."/>
            <person name="Gnirke A."/>
            <person name="Hawes A."/>
            <person name="Hernandez J."/>
            <person name="Hines S."/>
            <person name="Holder M."/>
            <person name="Hume J."/>
            <person name="Jhangiani S.N."/>
            <person name="Joshi V."/>
            <person name="Khan Z.M."/>
            <person name="Jackson L."/>
            <person name="Kovar C."/>
            <person name="Kowis A."/>
            <person name="Lee S."/>
            <person name="Lewis L.R."/>
            <person name="Margolis J."/>
            <person name="Morgan M."/>
            <person name="Nazareth L.V."/>
            <person name="Nguyen N."/>
            <person name="Okwuonu G."/>
            <person name="Parker D."/>
            <person name="Richards S."/>
            <person name="Ruiz S.J."/>
            <person name="Santibanez J."/>
            <person name="Savard J."/>
            <person name="Scherer S.E."/>
            <person name="Schneider B."/>
            <person name="Sodergren E."/>
            <person name="Tautz D."/>
            <person name="Vattahil S."/>
            <person name="Villasana D."/>
            <person name="White C.S."/>
            <person name="Wright R."/>
            <person name="Park Y."/>
            <person name="Beeman R.W."/>
            <person name="Lord J."/>
            <person name="Oppert B."/>
            <person name="Lorenzen M."/>
            <person name="Brown S."/>
            <person name="Wang L."/>
            <person name="Savard J."/>
            <person name="Tautz D."/>
            <person name="Richards S."/>
            <person name="Weinstock G."/>
            <person name="Gibbs R.A."/>
            <person name="Liu Y."/>
            <person name="Worley K."/>
            <person name="Weinstock G."/>
            <person name="Elsik C.G."/>
            <person name="Reese J.T."/>
            <person name="Elhaik E."/>
            <person name="Landan G."/>
            <person name="Graur D."/>
            <person name="Arensburger P."/>
            <person name="Atkinson P."/>
            <person name="Beeman R.W."/>
            <person name="Beidler J."/>
            <person name="Brown S.J."/>
            <person name="Demuth J.P."/>
            <person name="Drury D.W."/>
            <person name="Du Y.Z."/>
            <person name="Fujiwara H."/>
            <person name="Lorenzen M."/>
            <person name="Maselli V."/>
            <person name="Osanai M."/>
            <person name="Park Y."/>
            <person name="Robertson H.M."/>
            <person name="Tu Z."/>
            <person name="Wang J.J."/>
            <person name="Wang S."/>
            <person name="Richards S."/>
            <person name="Song H."/>
            <person name="Zhang L."/>
            <person name="Sodergren E."/>
            <person name="Werner D."/>
            <person name="Stanke M."/>
            <person name="Morgenstern B."/>
            <person name="Solovyev V."/>
            <person name="Kosarev P."/>
            <person name="Brown G."/>
            <person name="Chen H.C."/>
            <person name="Ermolaeva O."/>
            <person name="Hlavina W."/>
            <person name="Kapustin Y."/>
            <person name="Kiryutin B."/>
            <person name="Kitts P."/>
            <person name="Maglott D."/>
            <person name="Pruitt K."/>
            <person name="Sapojnikov V."/>
            <person name="Souvorov A."/>
            <person name="Mackey A.J."/>
            <person name="Waterhouse R.M."/>
            <person name="Wyder S."/>
            <person name="Zdobnov E.M."/>
            <person name="Zdobnov E.M."/>
            <person name="Wyder S."/>
            <person name="Kriventseva E.V."/>
            <person name="Kadowaki T."/>
            <person name="Bork P."/>
            <person name="Aranda M."/>
            <person name="Bao R."/>
            <person name="Beermann A."/>
            <person name="Berns N."/>
            <person name="Bolognesi R."/>
            <person name="Bonneton F."/>
            <person name="Bopp D."/>
            <person name="Brown S.J."/>
            <person name="Bucher G."/>
            <person name="Butts T."/>
            <person name="Chaumot A."/>
            <person name="Denell R.E."/>
            <person name="Ferrier D.E."/>
            <person name="Friedrich M."/>
            <person name="Gordon C.M."/>
            <person name="Jindra M."/>
            <person name="Klingler M."/>
            <person name="Lan Q."/>
            <person name="Lattorff H.M."/>
            <person name="Laudet V."/>
            <person name="von Levetsow C."/>
            <person name="Liu Z."/>
            <person name="Lutz R."/>
            <person name="Lynch J.A."/>
            <person name="da Fonseca R.N."/>
            <person name="Posnien N."/>
            <person name="Reuter R."/>
            <person name="Roth S."/>
            <person name="Savard J."/>
            <person name="Schinko J.B."/>
            <person name="Schmitt C."/>
            <person name="Schoppmeier M."/>
            <person name="Schroder R."/>
            <person name="Shippy T.D."/>
            <person name="Simonnet F."/>
            <person name="Marques-Souza H."/>
            <person name="Tautz D."/>
            <person name="Tomoyasu Y."/>
            <person name="Trauner J."/>
            <person name="Van der Zee M."/>
            <person name="Vervoort M."/>
            <person name="Wittkopp N."/>
            <person name="Wimmer E.A."/>
            <person name="Yang X."/>
            <person name="Jones A.K."/>
            <person name="Sattelle D.B."/>
            <person name="Ebert P.R."/>
            <person name="Nelson D."/>
            <person name="Scott J.G."/>
            <person name="Beeman R.W."/>
            <person name="Muthukrishnan S."/>
            <person name="Kramer K.J."/>
            <person name="Arakane Y."/>
            <person name="Beeman R.W."/>
            <person name="Zhu Q."/>
            <person name="Hogenkamp D."/>
            <person name="Dixit R."/>
            <person name="Oppert B."/>
            <person name="Jiang H."/>
            <person name="Zou Z."/>
            <person name="Marshall J."/>
            <person name="Elpidina E."/>
            <person name="Vinokurov K."/>
            <person name="Oppert C."/>
            <person name="Zou Z."/>
            <person name="Evans J."/>
            <person name="Lu Z."/>
            <person name="Zhao P."/>
            <person name="Sumathipala N."/>
            <person name="Altincicek B."/>
            <person name="Vilcinskas A."/>
            <person name="Williams M."/>
            <person name="Hultmark D."/>
            <person name="Hetru C."/>
            <person name="Jiang H."/>
            <person name="Grimmelikhuijzen C.J."/>
            <person name="Hauser F."/>
            <person name="Cazzamali G."/>
            <person name="Williamson M."/>
            <person name="Park Y."/>
            <person name="Li B."/>
            <person name="Tanaka Y."/>
            <person name="Predel R."/>
            <person name="Neupert S."/>
            <person name="Schachtner J."/>
            <person name="Verleyen P."/>
            <person name="Raible F."/>
            <person name="Bork P."/>
            <person name="Friedrich M."/>
            <person name="Walden K.K."/>
            <person name="Robertson H.M."/>
            <person name="Angeli S."/>
            <person name="Foret S."/>
            <person name="Bucher G."/>
            <person name="Schuetz S."/>
            <person name="Maleszka R."/>
            <person name="Wimmer E.A."/>
            <person name="Beeman R.W."/>
            <person name="Lorenzen M."/>
            <person name="Tomoyasu Y."/>
            <person name="Miller S.C."/>
            <person name="Grossmann D."/>
            <person name="Bucher G."/>
        </authorList>
    </citation>
    <scope>NUCLEOTIDE SEQUENCE [LARGE SCALE GENOMIC DNA]</scope>
    <source>
        <strain evidence="9 10">Georgia GA2</strain>
    </source>
</reference>
<keyword evidence="5 7" id="KW-0472">Membrane</keyword>
<comment type="similarity">
    <text evidence="2">Belongs to the TMEM201 family.</text>
</comment>
<accession>D6WZM8</accession>
<feature type="transmembrane region" description="Helical" evidence="7">
    <location>
        <begin position="202"/>
        <end position="222"/>
    </location>
</feature>
<dbReference type="GO" id="GO:0005521">
    <property type="term" value="F:lamin binding"/>
    <property type="evidence" value="ECO:0000318"/>
    <property type="project" value="GO_Central"/>
</dbReference>
<sequence>MLDLLPFLSTILPIIASSLVICVFVVNLYLRIRRKFPISVNCWFCNSWTKVPYDDRDGFDCPTCSQYNGFTSDGGYNKIIPEQHDEFMNKSTRVKSRKSGASNGLCALCNNNQQLKVFQLAHFVPMNEENYDVEIEHFQEQLEKAYKLCKKCDKVLKKTISKQNAWIFGNRVRDLCHNGISKIASQIRKETKLTLVRKLDGCLSILCVLAVIFTTLLGIRVFTRSLSSYVPTAYLPVYKSVVALANTSKIIEVKLFPFTKNLKIEPHFVISGLGFLFQMIRMCLSQYNVNTKVNQLLCWVILLLTSWLRFSKTYTPYILFIEAFSCIYLLSTAFTKPEPKKPNPKPTGMRKLVKNLEYTTSDISDCSDFEDISDKSNSSLNTATVLNSSFKSAPDLNRSLNNLSLGFKPPPRPKPVLSPPKLQTVNSWVAGGFWREGEGLLLPPAQRTNLSRCSSESSGFGSQLEAPFVPKYYEFDRFSHVSEPNFRGFHPRFDAYQRKSSENWSEKINSQAMMSFRDLSLRSNY</sequence>
<organism evidence="9 10">
    <name type="scientific">Tribolium castaneum</name>
    <name type="common">Red flour beetle</name>
    <dbReference type="NCBI Taxonomy" id="7070"/>
    <lineage>
        <taxon>Eukaryota</taxon>
        <taxon>Metazoa</taxon>
        <taxon>Ecdysozoa</taxon>
        <taxon>Arthropoda</taxon>
        <taxon>Hexapoda</taxon>
        <taxon>Insecta</taxon>
        <taxon>Pterygota</taxon>
        <taxon>Neoptera</taxon>
        <taxon>Endopterygota</taxon>
        <taxon>Coleoptera</taxon>
        <taxon>Polyphaga</taxon>
        <taxon>Cucujiformia</taxon>
        <taxon>Tenebrionidae</taxon>
        <taxon>Tenebrionidae incertae sedis</taxon>
        <taxon>Tribolium</taxon>
    </lineage>
</organism>
<dbReference type="GO" id="GO:0051015">
    <property type="term" value="F:actin filament binding"/>
    <property type="evidence" value="ECO:0000318"/>
    <property type="project" value="GO_Central"/>
</dbReference>
<evidence type="ECO:0000256" key="7">
    <source>
        <dbReference type="SAM" id="Phobius"/>
    </source>
</evidence>
<protein>
    <recommendedName>
        <fullName evidence="8">Ima1 N-terminal domain-containing protein</fullName>
    </recommendedName>
</protein>
<feature type="domain" description="Ima1 N-terminal" evidence="8">
    <location>
        <begin position="40"/>
        <end position="154"/>
    </location>
</feature>
<evidence type="ECO:0000259" key="8">
    <source>
        <dbReference type="Pfam" id="PF09779"/>
    </source>
</evidence>
<dbReference type="eggNOG" id="KOG4623">
    <property type="taxonomic scope" value="Eukaryota"/>
</dbReference>
<dbReference type="InterPro" id="IPR018617">
    <property type="entry name" value="Ima1_N"/>
</dbReference>
<dbReference type="GO" id="GO:0031965">
    <property type="term" value="C:nuclear membrane"/>
    <property type="evidence" value="ECO:0000318"/>
    <property type="project" value="GO_Central"/>
</dbReference>
<evidence type="ECO:0000256" key="5">
    <source>
        <dbReference type="ARBA" id="ARBA00023136"/>
    </source>
</evidence>
<dbReference type="Proteomes" id="UP000007266">
    <property type="component" value="Linkage group 9"/>
</dbReference>
<dbReference type="STRING" id="7070.D6WZM8"/>
<evidence type="ECO:0000256" key="2">
    <source>
        <dbReference type="ARBA" id="ARBA00007600"/>
    </source>
</evidence>
<keyword evidence="4 7" id="KW-1133">Transmembrane helix</keyword>
<dbReference type="Pfam" id="PF09779">
    <property type="entry name" value="Ima1_N"/>
    <property type="match status" value="1"/>
</dbReference>
<dbReference type="PANTHER" id="PTHR28646:SF1">
    <property type="entry name" value="TRANSMEMBRANE PROTEIN 201"/>
    <property type="match status" value="1"/>
</dbReference>
<evidence type="ECO:0000256" key="4">
    <source>
        <dbReference type="ARBA" id="ARBA00022989"/>
    </source>
</evidence>
<dbReference type="PANTHER" id="PTHR28646">
    <property type="entry name" value="TRANSMEMBRANE PROTEIN 201"/>
    <property type="match status" value="1"/>
</dbReference>
<keyword evidence="6" id="KW-0539">Nucleus</keyword>
<name>D6WZM8_TRICA</name>
<dbReference type="KEGG" id="tca:103314318"/>
<dbReference type="EMBL" id="KQ971372">
    <property type="protein sequence ID" value="EFA09679.2"/>
    <property type="molecule type" value="Genomic_DNA"/>
</dbReference>
<evidence type="ECO:0000313" key="10">
    <source>
        <dbReference type="Proteomes" id="UP000007266"/>
    </source>
</evidence>
<comment type="subcellular location">
    <subcellularLocation>
        <location evidence="1">Nucleus inner membrane</location>
        <topology evidence="1">Multi-pass membrane protein</topology>
    </subcellularLocation>
</comment>
<dbReference type="HOGENOM" id="CLU_693244_0_0_1"/>
<dbReference type="GO" id="GO:0005637">
    <property type="term" value="C:nuclear inner membrane"/>
    <property type="evidence" value="ECO:0007669"/>
    <property type="project" value="UniProtKB-SubCell"/>
</dbReference>
<evidence type="ECO:0000313" key="9">
    <source>
        <dbReference type="EMBL" id="EFA09679.2"/>
    </source>
</evidence>
<keyword evidence="10" id="KW-1185">Reference proteome</keyword>
<dbReference type="GO" id="GO:0030473">
    <property type="term" value="P:nuclear migration along microtubule"/>
    <property type="evidence" value="ECO:0000318"/>
    <property type="project" value="GO_Central"/>
</dbReference>
<dbReference type="OrthoDB" id="5966927at2759"/>
<dbReference type="InterPro" id="IPR040041">
    <property type="entry name" value="TMEM201"/>
</dbReference>
<keyword evidence="3 7" id="KW-0812">Transmembrane</keyword>
<evidence type="ECO:0000256" key="6">
    <source>
        <dbReference type="ARBA" id="ARBA00023242"/>
    </source>
</evidence>
<gene>
    <name evidence="9" type="primary">AUGUSTUS-3.0.2_11807</name>
    <name evidence="9" type="ORF">TcasGA2_TC011807</name>
</gene>
<reference evidence="9 10" key="2">
    <citation type="journal article" date="2010" name="Nucleic Acids Res.">
        <title>BeetleBase in 2010: revisions to provide comprehensive genomic information for Tribolium castaneum.</title>
        <authorList>
            <person name="Kim H.S."/>
            <person name="Murphy T."/>
            <person name="Xia J."/>
            <person name="Caragea D."/>
            <person name="Park Y."/>
            <person name="Beeman R.W."/>
            <person name="Lorenzen M.D."/>
            <person name="Butcher S."/>
            <person name="Manak J.R."/>
            <person name="Brown S.J."/>
        </authorList>
    </citation>
    <scope>GENOME REANNOTATION</scope>
    <source>
        <strain evidence="9 10">Georgia GA2</strain>
    </source>
</reference>
<evidence type="ECO:0000256" key="1">
    <source>
        <dbReference type="ARBA" id="ARBA00004473"/>
    </source>
</evidence>
<evidence type="ECO:0000256" key="3">
    <source>
        <dbReference type="ARBA" id="ARBA00022692"/>
    </source>
</evidence>
<proteinExistence type="inferred from homology"/>
<feature type="transmembrane region" description="Helical" evidence="7">
    <location>
        <begin position="6"/>
        <end position="30"/>
    </location>
</feature>
<dbReference type="InParanoid" id="D6WZM8"/>